<comment type="caution">
    <text evidence="2">The sequence shown here is derived from an EMBL/GenBank/DDBJ whole genome shotgun (WGS) entry which is preliminary data.</text>
</comment>
<feature type="compositionally biased region" description="Acidic residues" evidence="1">
    <location>
        <begin position="36"/>
        <end position="56"/>
    </location>
</feature>
<reference evidence="2 3" key="1">
    <citation type="submission" date="2024-04" db="EMBL/GenBank/DDBJ databases">
        <title>Tritrichomonas musculus Genome.</title>
        <authorList>
            <person name="Alves-Ferreira E."/>
            <person name="Grigg M."/>
            <person name="Lorenzi H."/>
            <person name="Galac M."/>
        </authorList>
    </citation>
    <scope>NUCLEOTIDE SEQUENCE [LARGE SCALE GENOMIC DNA]</scope>
    <source>
        <strain evidence="2 3">EAF2021</strain>
    </source>
</reference>
<evidence type="ECO:0000313" key="2">
    <source>
        <dbReference type="EMBL" id="KAK8891637.1"/>
    </source>
</evidence>
<dbReference type="Proteomes" id="UP001470230">
    <property type="component" value="Unassembled WGS sequence"/>
</dbReference>
<organism evidence="2 3">
    <name type="scientific">Tritrichomonas musculus</name>
    <dbReference type="NCBI Taxonomy" id="1915356"/>
    <lineage>
        <taxon>Eukaryota</taxon>
        <taxon>Metamonada</taxon>
        <taxon>Parabasalia</taxon>
        <taxon>Tritrichomonadida</taxon>
        <taxon>Tritrichomonadidae</taxon>
        <taxon>Tritrichomonas</taxon>
    </lineage>
</organism>
<name>A0ABR2KKG0_9EUKA</name>
<proteinExistence type="predicted"/>
<evidence type="ECO:0000256" key="1">
    <source>
        <dbReference type="SAM" id="MobiDB-lite"/>
    </source>
</evidence>
<keyword evidence="3" id="KW-1185">Reference proteome</keyword>
<sequence>MTSNNPIYNKISSKVNISRDANTNIKQTGRFKKEESDDDNYNAIDEEDDEDEEGDDNAANISSDQNRSFLPITELFNQVDFDLLPEVFQPLFISSNDFTLLKLYSENVELLRTEFKPVHYCKMKYYRTYNIKHRKT</sequence>
<protein>
    <submittedName>
        <fullName evidence="2">Uncharacterized protein</fullName>
    </submittedName>
</protein>
<dbReference type="EMBL" id="JAPFFF010000004">
    <property type="protein sequence ID" value="KAK8891637.1"/>
    <property type="molecule type" value="Genomic_DNA"/>
</dbReference>
<evidence type="ECO:0000313" key="3">
    <source>
        <dbReference type="Proteomes" id="UP001470230"/>
    </source>
</evidence>
<feature type="region of interest" description="Disordered" evidence="1">
    <location>
        <begin position="24"/>
        <end position="65"/>
    </location>
</feature>
<gene>
    <name evidence="2" type="ORF">M9Y10_028856</name>
</gene>
<accession>A0ABR2KKG0</accession>